<accession>A0A494X3G4</accession>
<dbReference type="InterPro" id="IPR036390">
    <property type="entry name" value="WH_DNA-bd_sf"/>
</dbReference>
<gene>
    <name evidence="6" type="ORF">D7S89_23430</name>
</gene>
<dbReference type="OrthoDB" id="5671700at2"/>
<dbReference type="SUPFAM" id="SSF53850">
    <property type="entry name" value="Periplasmic binding protein-like II"/>
    <property type="match status" value="1"/>
</dbReference>
<evidence type="ECO:0000256" key="3">
    <source>
        <dbReference type="ARBA" id="ARBA00023125"/>
    </source>
</evidence>
<dbReference type="SUPFAM" id="SSF46785">
    <property type="entry name" value="Winged helix' DNA-binding domain"/>
    <property type="match status" value="1"/>
</dbReference>
<dbReference type="InterPro" id="IPR036388">
    <property type="entry name" value="WH-like_DNA-bd_sf"/>
</dbReference>
<dbReference type="EMBL" id="RBZV01000014">
    <property type="protein sequence ID" value="RKP44161.1"/>
    <property type="molecule type" value="Genomic_DNA"/>
</dbReference>
<dbReference type="CDD" id="cd08422">
    <property type="entry name" value="PBP2_CrgA_like"/>
    <property type="match status" value="1"/>
</dbReference>
<keyword evidence="3" id="KW-0238">DNA-binding</keyword>
<dbReference type="FunFam" id="1.10.10.10:FF:000001">
    <property type="entry name" value="LysR family transcriptional regulator"/>
    <property type="match status" value="1"/>
</dbReference>
<dbReference type="Pfam" id="PF03466">
    <property type="entry name" value="LysR_substrate"/>
    <property type="match status" value="1"/>
</dbReference>
<dbReference type="PANTHER" id="PTHR30537">
    <property type="entry name" value="HTH-TYPE TRANSCRIPTIONAL REGULATOR"/>
    <property type="match status" value="1"/>
</dbReference>
<evidence type="ECO:0000259" key="5">
    <source>
        <dbReference type="PROSITE" id="PS50931"/>
    </source>
</evidence>
<keyword evidence="4" id="KW-0804">Transcription</keyword>
<dbReference type="Gene3D" id="1.10.10.10">
    <property type="entry name" value="Winged helix-like DNA-binding domain superfamily/Winged helix DNA-binding domain"/>
    <property type="match status" value="1"/>
</dbReference>
<comment type="caution">
    <text evidence="6">The sequence shown here is derived from an EMBL/GenBank/DDBJ whole genome shotgun (WGS) entry which is preliminary data.</text>
</comment>
<organism evidence="6 7">
    <name type="scientific">Trinickia fusca</name>
    <dbReference type="NCBI Taxonomy" id="2419777"/>
    <lineage>
        <taxon>Bacteria</taxon>
        <taxon>Pseudomonadati</taxon>
        <taxon>Pseudomonadota</taxon>
        <taxon>Betaproteobacteria</taxon>
        <taxon>Burkholderiales</taxon>
        <taxon>Burkholderiaceae</taxon>
        <taxon>Trinickia</taxon>
    </lineage>
</organism>
<dbReference type="AlphaFoldDB" id="A0A494X3G4"/>
<keyword evidence="7" id="KW-1185">Reference proteome</keyword>
<dbReference type="Gene3D" id="3.40.190.290">
    <property type="match status" value="1"/>
</dbReference>
<name>A0A494X3G4_9BURK</name>
<evidence type="ECO:0000313" key="7">
    <source>
        <dbReference type="Proteomes" id="UP000280434"/>
    </source>
</evidence>
<dbReference type="Proteomes" id="UP000280434">
    <property type="component" value="Unassembled WGS sequence"/>
</dbReference>
<dbReference type="RefSeq" id="WP_121281251.1">
    <property type="nucleotide sequence ID" value="NZ_RBZV01000014.1"/>
</dbReference>
<dbReference type="InterPro" id="IPR058163">
    <property type="entry name" value="LysR-type_TF_proteobact-type"/>
</dbReference>
<evidence type="ECO:0000256" key="4">
    <source>
        <dbReference type="ARBA" id="ARBA00023163"/>
    </source>
</evidence>
<dbReference type="GO" id="GO:0006351">
    <property type="term" value="P:DNA-templated transcription"/>
    <property type="evidence" value="ECO:0007669"/>
    <property type="project" value="TreeGrafter"/>
</dbReference>
<dbReference type="GO" id="GO:0043565">
    <property type="term" value="F:sequence-specific DNA binding"/>
    <property type="evidence" value="ECO:0007669"/>
    <property type="project" value="TreeGrafter"/>
</dbReference>
<keyword evidence="2" id="KW-0805">Transcription regulation</keyword>
<dbReference type="InterPro" id="IPR005119">
    <property type="entry name" value="LysR_subst-bd"/>
</dbReference>
<evidence type="ECO:0000256" key="1">
    <source>
        <dbReference type="ARBA" id="ARBA00009437"/>
    </source>
</evidence>
<sequence length="302" mass="32443">MEHLDDLFLFVQVVDAGGFSAAERSTGITKSRLSRRVAMLESSLGVRLLHRSAHAFGLTAFGEEVVAHAREALAKVKEIGLLASDMRDEPSGVVHLNSSLLIGETILAPMLAEFARAHPRVQVQLTLSNRFVDLVEERIDIVIRAAVSPLASEDVIARPIAQTGSAVYGHPSLIAAYGPPASLDALNDLPCLAQGTLVSPRPWQFIGEQGEAIDRRITPVIAVDNLIAIRELAIAGAGFAQLPNHICADAVAEGQLVRVLDGIRSQGATIYAMYPSRRGMAKAARVLLDFLHARWPASDEAQ</sequence>
<proteinExistence type="inferred from homology"/>
<dbReference type="Pfam" id="PF00126">
    <property type="entry name" value="HTH_1"/>
    <property type="match status" value="1"/>
</dbReference>
<dbReference type="InterPro" id="IPR000847">
    <property type="entry name" value="LysR_HTH_N"/>
</dbReference>
<comment type="similarity">
    <text evidence="1">Belongs to the LysR transcriptional regulatory family.</text>
</comment>
<reference evidence="6 7" key="1">
    <citation type="submission" date="2018-10" db="EMBL/GenBank/DDBJ databases">
        <title>Paraburkholderia sp. 7MK8-2, isolated from soil.</title>
        <authorList>
            <person name="Gao Z.-H."/>
            <person name="Qiu L.-H."/>
        </authorList>
    </citation>
    <scope>NUCLEOTIDE SEQUENCE [LARGE SCALE GENOMIC DNA]</scope>
    <source>
        <strain evidence="6 7">7MK8-2</strain>
    </source>
</reference>
<dbReference type="PROSITE" id="PS50931">
    <property type="entry name" value="HTH_LYSR"/>
    <property type="match status" value="1"/>
</dbReference>
<evidence type="ECO:0000313" key="6">
    <source>
        <dbReference type="EMBL" id="RKP44161.1"/>
    </source>
</evidence>
<protein>
    <submittedName>
        <fullName evidence="6">LysR family transcriptional regulator</fullName>
    </submittedName>
</protein>
<evidence type="ECO:0000256" key="2">
    <source>
        <dbReference type="ARBA" id="ARBA00023015"/>
    </source>
</evidence>
<dbReference type="GO" id="GO:0003700">
    <property type="term" value="F:DNA-binding transcription factor activity"/>
    <property type="evidence" value="ECO:0007669"/>
    <property type="project" value="InterPro"/>
</dbReference>
<dbReference type="PANTHER" id="PTHR30537:SF31">
    <property type="entry name" value="TRANSCRIPTIONAL REGULATOR, LYSR FAMILY"/>
    <property type="match status" value="1"/>
</dbReference>
<feature type="domain" description="HTH lysR-type" evidence="5">
    <location>
        <begin position="1"/>
        <end position="59"/>
    </location>
</feature>